<comment type="caution">
    <text evidence="7">The sequence shown here is derived from an EMBL/GenBank/DDBJ whole genome shotgun (WGS) entry which is preliminary data.</text>
</comment>
<dbReference type="AlphaFoldDB" id="A0A366EM61"/>
<dbReference type="OrthoDB" id="7917346at2"/>
<evidence type="ECO:0000256" key="4">
    <source>
        <dbReference type="ARBA" id="ARBA00022989"/>
    </source>
</evidence>
<keyword evidence="4 6" id="KW-1133">Transmembrane helix</keyword>
<dbReference type="GO" id="GO:0015658">
    <property type="term" value="F:branched-chain amino acid transmembrane transporter activity"/>
    <property type="evidence" value="ECO:0007669"/>
    <property type="project" value="InterPro"/>
</dbReference>
<feature type="transmembrane region" description="Helical" evidence="6">
    <location>
        <begin position="153"/>
        <end position="169"/>
    </location>
</feature>
<keyword evidence="5 6" id="KW-0472">Membrane</keyword>
<dbReference type="InterPro" id="IPR001851">
    <property type="entry name" value="ABC_transp_permease"/>
</dbReference>
<name>A0A366EM61_9HYPH</name>
<feature type="transmembrane region" description="Helical" evidence="6">
    <location>
        <begin position="297"/>
        <end position="314"/>
    </location>
</feature>
<feature type="transmembrane region" description="Helical" evidence="6">
    <location>
        <begin position="27"/>
        <end position="56"/>
    </location>
</feature>
<evidence type="ECO:0000256" key="1">
    <source>
        <dbReference type="ARBA" id="ARBA00004651"/>
    </source>
</evidence>
<evidence type="ECO:0000313" key="8">
    <source>
        <dbReference type="Proteomes" id="UP000253529"/>
    </source>
</evidence>
<evidence type="ECO:0000256" key="3">
    <source>
        <dbReference type="ARBA" id="ARBA00022692"/>
    </source>
</evidence>
<keyword evidence="3 6" id="KW-0812">Transmembrane</keyword>
<organism evidence="7 8">
    <name type="scientific">Roseiarcus fermentans</name>
    <dbReference type="NCBI Taxonomy" id="1473586"/>
    <lineage>
        <taxon>Bacteria</taxon>
        <taxon>Pseudomonadati</taxon>
        <taxon>Pseudomonadota</taxon>
        <taxon>Alphaproteobacteria</taxon>
        <taxon>Hyphomicrobiales</taxon>
        <taxon>Roseiarcaceae</taxon>
        <taxon>Roseiarcus</taxon>
    </lineage>
</organism>
<proteinExistence type="predicted"/>
<evidence type="ECO:0000256" key="5">
    <source>
        <dbReference type="ARBA" id="ARBA00023136"/>
    </source>
</evidence>
<reference evidence="7 8" key="1">
    <citation type="submission" date="2018-06" db="EMBL/GenBank/DDBJ databases">
        <title>Genomic Encyclopedia of Type Strains, Phase IV (KMG-IV): sequencing the most valuable type-strain genomes for metagenomic binning, comparative biology and taxonomic classification.</title>
        <authorList>
            <person name="Goeker M."/>
        </authorList>
    </citation>
    <scope>NUCLEOTIDE SEQUENCE [LARGE SCALE GENOMIC DNA]</scope>
    <source>
        <strain evidence="7 8">DSM 24875</strain>
    </source>
</reference>
<dbReference type="GO" id="GO:0005886">
    <property type="term" value="C:plasma membrane"/>
    <property type="evidence" value="ECO:0007669"/>
    <property type="project" value="UniProtKB-SubCell"/>
</dbReference>
<keyword evidence="2" id="KW-1003">Cell membrane</keyword>
<dbReference type="Pfam" id="PF02653">
    <property type="entry name" value="BPD_transp_2"/>
    <property type="match status" value="1"/>
</dbReference>
<feature type="transmembrane region" description="Helical" evidence="6">
    <location>
        <begin position="62"/>
        <end position="86"/>
    </location>
</feature>
<comment type="subcellular location">
    <subcellularLocation>
        <location evidence="1">Cell membrane</location>
        <topology evidence="1">Multi-pass membrane protein</topology>
    </subcellularLocation>
</comment>
<feature type="transmembrane region" description="Helical" evidence="6">
    <location>
        <begin position="262"/>
        <end position="285"/>
    </location>
</feature>
<accession>A0A366EM61</accession>
<dbReference type="PANTHER" id="PTHR30482">
    <property type="entry name" value="HIGH-AFFINITY BRANCHED-CHAIN AMINO ACID TRANSPORT SYSTEM PERMEASE"/>
    <property type="match status" value="1"/>
</dbReference>
<evidence type="ECO:0000256" key="2">
    <source>
        <dbReference type="ARBA" id="ARBA00022475"/>
    </source>
</evidence>
<dbReference type="EMBL" id="QNRK01000049">
    <property type="protein sequence ID" value="RBP02810.1"/>
    <property type="molecule type" value="Genomic_DNA"/>
</dbReference>
<dbReference type="PANTHER" id="PTHR30482:SF17">
    <property type="entry name" value="ABC TRANSPORTER ATP-BINDING PROTEIN"/>
    <property type="match status" value="1"/>
</dbReference>
<dbReference type="CDD" id="cd06581">
    <property type="entry name" value="TM_PBP1_LivM_like"/>
    <property type="match status" value="1"/>
</dbReference>
<evidence type="ECO:0000313" key="7">
    <source>
        <dbReference type="EMBL" id="RBP02810.1"/>
    </source>
</evidence>
<feature type="transmembrane region" description="Helical" evidence="6">
    <location>
        <begin position="98"/>
        <end position="118"/>
    </location>
</feature>
<evidence type="ECO:0000256" key="6">
    <source>
        <dbReference type="SAM" id="Phobius"/>
    </source>
</evidence>
<gene>
    <name evidence="7" type="ORF">DFR50_1499</name>
</gene>
<dbReference type="Proteomes" id="UP000253529">
    <property type="component" value="Unassembled WGS sequence"/>
</dbReference>
<keyword evidence="8" id="KW-1185">Reference proteome</keyword>
<protein>
    <submittedName>
        <fullName evidence="7">Amino acid/amide ABC transporter membrane protein 2 (HAAT family)</fullName>
    </submittedName>
</protein>
<sequence>MSGASSAVARRIEAHLARRRRWRAIEIVFWLAALGTILAFPSRAALINEIVIAGLFALSLDLILGLAGIVSLGQAAFLGVGAYAAAILASKDLGDPTLGLAVGALAAGALGFVTAPLLLRGADLARLMVTLGVSLMLGELANRSAWLTGGADGLNFSMSPVLGLFPIGFTGQRNAALYSFVVLFVLFALARRLRQSPFGLALAAIRENRLRAGALGIATGWRIVAIYTVSAAYAGAAGALLAQTTQIVSLDLFDFHRSADGLLMLIIGGAGYLYGGIIGAAMFIVLRDVISAATPEYWEFWIGLLLVALVLVGRERLRDIVLSRAALVWPKAAGRGAA</sequence>
<dbReference type="RefSeq" id="WP_113893189.1">
    <property type="nucleotide sequence ID" value="NZ_QNRK01000049.1"/>
</dbReference>
<feature type="transmembrane region" description="Helical" evidence="6">
    <location>
        <begin position="175"/>
        <end position="193"/>
    </location>
</feature>
<dbReference type="InterPro" id="IPR043428">
    <property type="entry name" value="LivM-like"/>
</dbReference>
<feature type="transmembrane region" description="Helical" evidence="6">
    <location>
        <begin position="214"/>
        <end position="242"/>
    </location>
</feature>